<evidence type="ECO:0000256" key="10">
    <source>
        <dbReference type="ARBA" id="ARBA00023145"/>
    </source>
</evidence>
<evidence type="ECO:0000256" key="17">
    <source>
        <dbReference type="SAM" id="SignalP"/>
    </source>
</evidence>
<evidence type="ECO:0000256" key="7">
    <source>
        <dbReference type="ARBA" id="ARBA00022729"/>
    </source>
</evidence>
<keyword evidence="11 13" id="KW-1015">Disulfide bond</keyword>
<dbReference type="EMBL" id="JAHUZD010000110">
    <property type="protein sequence ID" value="KAI3403989.2"/>
    <property type="molecule type" value="Genomic_DNA"/>
</dbReference>
<dbReference type="Proteomes" id="UP001202479">
    <property type="component" value="Unassembled WGS sequence"/>
</dbReference>
<evidence type="ECO:0000256" key="6">
    <source>
        <dbReference type="ARBA" id="ARBA00022670"/>
    </source>
</evidence>
<keyword evidence="16" id="KW-0472">Membrane</keyword>
<feature type="active site" evidence="12">
    <location>
        <position position="467"/>
    </location>
</feature>
<protein>
    <recommendedName>
        <fullName evidence="4">candidapepsin</fullName>
        <ecNumber evidence="4">3.4.23.24</ecNumber>
    </recommendedName>
</protein>
<feature type="compositionally biased region" description="Low complexity" evidence="15">
    <location>
        <begin position="595"/>
        <end position="617"/>
    </location>
</feature>
<name>A0AAI9WXG9_9ASCO</name>
<feature type="region of interest" description="Disordered" evidence="15">
    <location>
        <begin position="261"/>
        <end position="299"/>
    </location>
</feature>
<evidence type="ECO:0000256" key="3">
    <source>
        <dbReference type="ARBA" id="ARBA00007447"/>
    </source>
</evidence>
<dbReference type="PANTHER" id="PTHR47966:SF65">
    <property type="entry name" value="ASPARTIC-TYPE ENDOPEPTIDASE"/>
    <property type="match status" value="1"/>
</dbReference>
<keyword evidence="7 17" id="KW-0732">Signal</keyword>
<dbReference type="PROSITE" id="PS00141">
    <property type="entry name" value="ASP_PROTEASE"/>
    <property type="match status" value="2"/>
</dbReference>
<dbReference type="EC" id="3.4.23.24" evidence="4"/>
<dbReference type="PANTHER" id="PTHR47966">
    <property type="entry name" value="BETA-SITE APP-CLEAVING ENZYME, ISOFORM A-RELATED"/>
    <property type="match status" value="1"/>
</dbReference>
<dbReference type="PRINTS" id="PR00792">
    <property type="entry name" value="PEPSIN"/>
</dbReference>
<dbReference type="PROSITE" id="PS51767">
    <property type="entry name" value="PEPTIDASE_A1"/>
    <property type="match status" value="1"/>
</dbReference>
<evidence type="ECO:0000259" key="18">
    <source>
        <dbReference type="PROSITE" id="PS51767"/>
    </source>
</evidence>
<feature type="compositionally biased region" description="Basic and acidic residues" evidence="15">
    <location>
        <begin position="201"/>
        <end position="229"/>
    </location>
</feature>
<organism evidence="19 20">
    <name type="scientific">Candida oxycetoniae</name>
    <dbReference type="NCBI Taxonomy" id="497107"/>
    <lineage>
        <taxon>Eukaryota</taxon>
        <taxon>Fungi</taxon>
        <taxon>Dikarya</taxon>
        <taxon>Ascomycota</taxon>
        <taxon>Saccharomycotina</taxon>
        <taxon>Pichiomycetes</taxon>
        <taxon>Debaryomycetaceae</taxon>
        <taxon>Candida/Lodderomyces clade</taxon>
        <taxon>Candida</taxon>
    </lineage>
</organism>
<evidence type="ECO:0000256" key="12">
    <source>
        <dbReference type="PIRSR" id="PIRSR601461-1"/>
    </source>
</evidence>
<evidence type="ECO:0000313" key="20">
    <source>
        <dbReference type="Proteomes" id="UP001202479"/>
    </source>
</evidence>
<comment type="catalytic activity">
    <reaction evidence="1">
        <text>Preferential cleavage at the carboxyl of hydrophobic amino acids, but fails to cleave 15-Leu-|-Tyr-16, 16-Tyr-|-Leu-17 and 24-Phe-|-Phe-25 of insulin B chain. Activates trypsinogen, and degrades keratin.</text>
        <dbReference type="EC" id="3.4.23.24"/>
    </reaction>
</comment>
<dbReference type="RefSeq" id="XP_049179734.1">
    <property type="nucleotide sequence ID" value="XM_049324571.1"/>
</dbReference>
<feature type="active site" evidence="12">
    <location>
        <position position="107"/>
    </location>
</feature>
<evidence type="ECO:0000256" key="11">
    <source>
        <dbReference type="ARBA" id="ARBA00023157"/>
    </source>
</evidence>
<dbReference type="Pfam" id="PF00026">
    <property type="entry name" value="Asp"/>
    <property type="match status" value="2"/>
</dbReference>
<dbReference type="GeneID" id="73380873"/>
<keyword evidence="8 14" id="KW-0064">Aspartyl protease</keyword>
<dbReference type="InterPro" id="IPR033876">
    <property type="entry name" value="SAP-like"/>
</dbReference>
<dbReference type="CDD" id="cd05474">
    <property type="entry name" value="SAP_like"/>
    <property type="match status" value="1"/>
</dbReference>
<sequence length="645" mass="70245">MKFTVQLASLLAALYTLVPLAEAITAPPAPALNVKKRHQENYYKMDFNIRRGSSRSDLSPVEDSAPRLVKRDDPDGSFELVLSNQQTFYMADLYIGSNQELNQVLVDTGSSDLWVMSHDLRCLATNYKKKRDAKNVFQFGTGVQLVPDSMIDKEKRDAKNVFQFGTGVQLVPDSMIDKEKRDAKNVFQFSTGVQLVPDSMIDEKRQEQNNEIDKKRQEQNDEDQEPTKVVRDDAIYTTIYLTGGSFFTGLPDFFSSLLPGGSGGSSGSSSSSSSGSTSTSTRTTNSGGTNSCTSNGSFNTGDSDTFVKNNTGAFSIQYADGSHAIGIWGYDNIRMGDVTVSNVSFAVANETSSNIGVLGIGLPGLERTTEYNYMYENLPMKLKSDGIINRVAYSLYLAKADDKSGSILFGAVDHAKYEGSLVTVPMLRTYQVINYPVRFEVEVSNIVFNNSGNTETVLSDSIGAVLDSGSTLSYLRSDQIKAVASQLDGQYVTSAGFYLVDCDYLNSDTTLDITFVNKTIRVPVSDLIFRVSSRQCGLGLWEQSSGSPYILFGDNVLRSAYIVYDLENYAISLAQAYYTDEEDVEVITDSVPLPGGQNSTSVGGGSSSSSSSSSSSGNRQSLAVTYQISFISLIFGFIITISIIL</sequence>
<dbReference type="InterPro" id="IPR021109">
    <property type="entry name" value="Peptidase_aspartic_dom_sf"/>
</dbReference>
<keyword evidence="9 14" id="KW-0378">Hydrolase</keyword>
<keyword evidence="20" id="KW-1185">Reference proteome</keyword>
<dbReference type="GO" id="GO:0004190">
    <property type="term" value="F:aspartic-type endopeptidase activity"/>
    <property type="evidence" value="ECO:0007669"/>
    <property type="project" value="UniProtKB-KW"/>
</dbReference>
<evidence type="ECO:0000256" key="16">
    <source>
        <dbReference type="SAM" id="Phobius"/>
    </source>
</evidence>
<dbReference type="GO" id="GO:0006508">
    <property type="term" value="P:proteolysis"/>
    <property type="evidence" value="ECO:0007669"/>
    <property type="project" value="UniProtKB-KW"/>
</dbReference>
<evidence type="ECO:0000256" key="15">
    <source>
        <dbReference type="SAM" id="MobiDB-lite"/>
    </source>
</evidence>
<keyword evidence="6 14" id="KW-0645">Protease</keyword>
<keyword evidence="5" id="KW-0964">Secreted</keyword>
<reference evidence="19" key="1">
    <citation type="journal article" date="2022" name="DNA Res.">
        <title>Genome analysis of five recently described species of the CUG-Ser clade uncovers Candida theae as a new hybrid lineage with pathogenic potential in the Candida parapsilosis species complex.</title>
        <authorList>
            <person name="Mixao V."/>
            <person name="Del Olmo V."/>
            <person name="Hegedusova E."/>
            <person name="Saus E."/>
            <person name="Pryszcz L."/>
            <person name="Cillingova A."/>
            <person name="Nosek J."/>
            <person name="Gabaldon T."/>
        </authorList>
    </citation>
    <scope>NUCLEOTIDE SEQUENCE</scope>
    <source>
        <strain evidence="19">CBS 10844</strain>
    </source>
</reference>
<comment type="subcellular location">
    <subcellularLocation>
        <location evidence="2">Secreted</location>
    </subcellularLocation>
</comment>
<evidence type="ECO:0000256" key="13">
    <source>
        <dbReference type="PIRSR" id="PIRSR601461-2"/>
    </source>
</evidence>
<comment type="similarity">
    <text evidence="3 14">Belongs to the peptidase A1 family.</text>
</comment>
<evidence type="ECO:0000313" key="19">
    <source>
        <dbReference type="EMBL" id="KAI3403989.2"/>
    </source>
</evidence>
<keyword evidence="10" id="KW-0865">Zymogen</keyword>
<dbReference type="InterPro" id="IPR001969">
    <property type="entry name" value="Aspartic_peptidase_AS"/>
</dbReference>
<accession>A0AAI9WXG9</accession>
<feature type="transmembrane region" description="Helical" evidence="16">
    <location>
        <begin position="624"/>
        <end position="644"/>
    </location>
</feature>
<comment type="caution">
    <text evidence="19">The sequence shown here is derived from an EMBL/GenBank/DDBJ whole genome shotgun (WGS) entry which is preliminary data.</text>
</comment>
<dbReference type="AlphaFoldDB" id="A0AAI9WXG9"/>
<dbReference type="SUPFAM" id="SSF50630">
    <property type="entry name" value="Acid proteases"/>
    <property type="match status" value="2"/>
</dbReference>
<feature type="region of interest" description="Disordered" evidence="15">
    <location>
        <begin position="590"/>
        <end position="617"/>
    </location>
</feature>
<evidence type="ECO:0000256" key="4">
    <source>
        <dbReference type="ARBA" id="ARBA00013207"/>
    </source>
</evidence>
<keyword evidence="16" id="KW-1133">Transmembrane helix</keyword>
<feature type="disulfide bond" evidence="13">
    <location>
        <begin position="502"/>
        <end position="536"/>
    </location>
</feature>
<feature type="signal peptide" evidence="17">
    <location>
        <begin position="1"/>
        <end position="23"/>
    </location>
</feature>
<proteinExistence type="inferred from homology"/>
<evidence type="ECO:0000256" key="8">
    <source>
        <dbReference type="ARBA" id="ARBA00022750"/>
    </source>
</evidence>
<evidence type="ECO:0000256" key="9">
    <source>
        <dbReference type="ARBA" id="ARBA00022801"/>
    </source>
</evidence>
<feature type="compositionally biased region" description="Low complexity" evidence="15">
    <location>
        <begin position="267"/>
        <end position="299"/>
    </location>
</feature>
<keyword evidence="16" id="KW-0812">Transmembrane</keyword>
<gene>
    <name evidence="19" type="ORF">KGF56_003256</name>
</gene>
<feature type="chain" id="PRO_5042537310" description="candidapepsin" evidence="17">
    <location>
        <begin position="24"/>
        <end position="645"/>
    </location>
</feature>
<dbReference type="InterPro" id="IPR001461">
    <property type="entry name" value="Aspartic_peptidase_A1"/>
</dbReference>
<evidence type="ECO:0000256" key="5">
    <source>
        <dbReference type="ARBA" id="ARBA00022525"/>
    </source>
</evidence>
<feature type="region of interest" description="Disordered" evidence="15">
    <location>
        <begin position="198"/>
        <end position="229"/>
    </location>
</feature>
<evidence type="ECO:0000256" key="14">
    <source>
        <dbReference type="RuleBase" id="RU000454"/>
    </source>
</evidence>
<dbReference type="GO" id="GO:0005576">
    <property type="term" value="C:extracellular region"/>
    <property type="evidence" value="ECO:0007669"/>
    <property type="project" value="UniProtKB-SubCell"/>
</dbReference>
<evidence type="ECO:0000256" key="2">
    <source>
        <dbReference type="ARBA" id="ARBA00004613"/>
    </source>
</evidence>
<feature type="domain" description="Peptidase A1" evidence="18">
    <location>
        <begin position="89"/>
        <end position="574"/>
    </location>
</feature>
<dbReference type="InterPro" id="IPR033121">
    <property type="entry name" value="PEPTIDASE_A1"/>
</dbReference>
<evidence type="ECO:0000256" key="1">
    <source>
        <dbReference type="ARBA" id="ARBA00001675"/>
    </source>
</evidence>
<dbReference type="Gene3D" id="2.40.70.10">
    <property type="entry name" value="Acid Proteases"/>
    <property type="match status" value="3"/>
</dbReference>